<dbReference type="PANTHER" id="PTHR43776:SF7">
    <property type="entry name" value="D,D-DIPEPTIDE TRANSPORT ATP-BINDING PROTEIN DDPF-RELATED"/>
    <property type="match status" value="1"/>
</dbReference>
<dbReference type="SUPFAM" id="SSF52540">
    <property type="entry name" value="P-loop containing nucleoside triphosphate hydrolases"/>
    <property type="match status" value="1"/>
</dbReference>
<dbReference type="EMBL" id="VBAI01000078">
    <property type="protein sequence ID" value="TMJ11088.1"/>
    <property type="molecule type" value="Genomic_DNA"/>
</dbReference>
<evidence type="ECO:0000313" key="7">
    <source>
        <dbReference type="EMBL" id="TMJ11088.1"/>
    </source>
</evidence>
<dbReference type="InterPro" id="IPR003593">
    <property type="entry name" value="AAA+_ATPase"/>
</dbReference>
<dbReference type="InterPro" id="IPR003439">
    <property type="entry name" value="ABC_transporter-like_ATP-bd"/>
</dbReference>
<dbReference type="GO" id="GO:0055085">
    <property type="term" value="P:transmembrane transport"/>
    <property type="evidence" value="ECO:0007669"/>
    <property type="project" value="UniProtKB-ARBA"/>
</dbReference>
<dbReference type="CDD" id="cd03257">
    <property type="entry name" value="ABC_NikE_OppD_transporters"/>
    <property type="match status" value="1"/>
</dbReference>
<dbReference type="NCBIfam" id="TIGR01727">
    <property type="entry name" value="oligo_HPY"/>
    <property type="match status" value="1"/>
</dbReference>
<evidence type="ECO:0000256" key="3">
    <source>
        <dbReference type="ARBA" id="ARBA00022741"/>
    </source>
</evidence>
<proteinExistence type="inferred from homology"/>
<comment type="similarity">
    <text evidence="1">Belongs to the ABC transporter superfamily.</text>
</comment>
<dbReference type="InterPro" id="IPR027417">
    <property type="entry name" value="P-loop_NTPase"/>
</dbReference>
<dbReference type="InterPro" id="IPR050319">
    <property type="entry name" value="ABC_transp_ATP-bind"/>
</dbReference>
<dbReference type="Proteomes" id="UP000318661">
    <property type="component" value="Unassembled WGS sequence"/>
</dbReference>
<evidence type="ECO:0000313" key="6">
    <source>
        <dbReference type="EMBL" id="TMJ04017.1"/>
    </source>
</evidence>
<protein>
    <submittedName>
        <fullName evidence="6">ATP-binding cassette domain-containing protein</fullName>
    </submittedName>
</protein>
<gene>
    <name evidence="7" type="ORF">E6G98_05890</name>
    <name evidence="6" type="ORF">E6G99_10870</name>
</gene>
<keyword evidence="3" id="KW-0547">Nucleotide-binding</keyword>
<keyword evidence="2" id="KW-0813">Transport</keyword>
<reference evidence="8 9" key="1">
    <citation type="journal article" date="2019" name="Nat. Microbiol.">
        <title>Mediterranean grassland soil C-N compound turnover is dependent on rainfall and depth, and is mediated by genomically divergent microorganisms.</title>
        <authorList>
            <person name="Diamond S."/>
            <person name="Andeer P.F."/>
            <person name="Li Z."/>
            <person name="Crits-Christoph A."/>
            <person name="Burstein D."/>
            <person name="Anantharaman K."/>
            <person name="Lane K.R."/>
            <person name="Thomas B.C."/>
            <person name="Pan C."/>
            <person name="Northen T.R."/>
            <person name="Banfield J.F."/>
        </authorList>
    </citation>
    <scope>NUCLEOTIDE SEQUENCE [LARGE SCALE GENOMIC DNA]</scope>
    <source>
        <strain evidence="7">NP_1</strain>
        <strain evidence="6">NP_2</strain>
    </source>
</reference>
<evidence type="ECO:0000256" key="4">
    <source>
        <dbReference type="ARBA" id="ARBA00022840"/>
    </source>
</evidence>
<dbReference type="GO" id="GO:0016887">
    <property type="term" value="F:ATP hydrolysis activity"/>
    <property type="evidence" value="ECO:0007669"/>
    <property type="project" value="InterPro"/>
</dbReference>
<dbReference type="GO" id="GO:0015833">
    <property type="term" value="P:peptide transport"/>
    <property type="evidence" value="ECO:0007669"/>
    <property type="project" value="InterPro"/>
</dbReference>
<dbReference type="Gene3D" id="3.40.50.300">
    <property type="entry name" value="P-loop containing nucleotide triphosphate hydrolases"/>
    <property type="match status" value="1"/>
</dbReference>
<sequence>MTLLDARGLVKYFPVTAGLLRRRVGDVKAVDGVSLAIEEGTTLALVGETGSGKTTLGRLLTRLLTPTNGQIVFEGRDITGLDEQALRPVRRQMQMVFQNPASSLNPRRRVKEIIEEPLVVHGIGTPVARLRQVRELLERVALPPRDFLFRYPHALSGGQRQRVAIARALALHPRLIVLDEPTSALDVSVQAKIIGLLRRLQRELRLTYLFISHDLSLVRNVAESIAVMYLGKIVELAAAERLFTSPSHPYTRALLSAIPTVSDEEAALIPEKIVLRGEIPSPSRVPPGCAFHPRCYARIDGCDRVVPELITLGDGHAARCILYDPALGAPGLPNVIARRE</sequence>
<evidence type="ECO:0000313" key="9">
    <source>
        <dbReference type="Proteomes" id="UP000318661"/>
    </source>
</evidence>
<accession>A0A537L8I9</accession>
<evidence type="ECO:0000259" key="5">
    <source>
        <dbReference type="PROSITE" id="PS50893"/>
    </source>
</evidence>
<comment type="caution">
    <text evidence="6">The sequence shown here is derived from an EMBL/GenBank/DDBJ whole genome shotgun (WGS) entry which is preliminary data.</text>
</comment>
<dbReference type="Pfam" id="PF08352">
    <property type="entry name" value="oligo_HPY"/>
    <property type="match status" value="1"/>
</dbReference>
<dbReference type="Pfam" id="PF00005">
    <property type="entry name" value="ABC_tran"/>
    <property type="match status" value="1"/>
</dbReference>
<dbReference type="PANTHER" id="PTHR43776">
    <property type="entry name" value="TRANSPORT ATP-BINDING PROTEIN"/>
    <property type="match status" value="1"/>
</dbReference>
<dbReference type="SMART" id="SM00382">
    <property type="entry name" value="AAA"/>
    <property type="match status" value="1"/>
</dbReference>
<keyword evidence="4 6" id="KW-0067">ATP-binding</keyword>
<dbReference type="InterPro" id="IPR013563">
    <property type="entry name" value="Oligopep_ABC_C"/>
</dbReference>
<evidence type="ECO:0000313" key="8">
    <source>
        <dbReference type="Proteomes" id="UP000315217"/>
    </source>
</evidence>
<dbReference type="Proteomes" id="UP000315217">
    <property type="component" value="Unassembled WGS sequence"/>
</dbReference>
<dbReference type="GO" id="GO:0005524">
    <property type="term" value="F:ATP binding"/>
    <property type="evidence" value="ECO:0007669"/>
    <property type="project" value="UniProtKB-KW"/>
</dbReference>
<evidence type="ECO:0000256" key="2">
    <source>
        <dbReference type="ARBA" id="ARBA00022448"/>
    </source>
</evidence>
<dbReference type="EMBL" id="VBAJ01000273">
    <property type="protein sequence ID" value="TMJ04017.1"/>
    <property type="molecule type" value="Genomic_DNA"/>
</dbReference>
<dbReference type="PROSITE" id="PS00211">
    <property type="entry name" value="ABC_TRANSPORTER_1"/>
    <property type="match status" value="1"/>
</dbReference>
<feature type="domain" description="ABC transporter" evidence="5">
    <location>
        <begin position="4"/>
        <end position="255"/>
    </location>
</feature>
<dbReference type="FunFam" id="3.40.50.300:FF:000016">
    <property type="entry name" value="Oligopeptide ABC transporter ATP-binding component"/>
    <property type="match status" value="1"/>
</dbReference>
<dbReference type="AlphaFoldDB" id="A0A537L8I9"/>
<organism evidence="6 9">
    <name type="scientific">Candidatus Segetimicrobium genomatis</name>
    <dbReference type="NCBI Taxonomy" id="2569760"/>
    <lineage>
        <taxon>Bacteria</taxon>
        <taxon>Bacillati</taxon>
        <taxon>Candidatus Sysuimicrobiota</taxon>
        <taxon>Candidatus Sysuimicrobiia</taxon>
        <taxon>Candidatus Sysuimicrobiales</taxon>
        <taxon>Candidatus Segetimicrobiaceae</taxon>
        <taxon>Candidatus Segetimicrobium</taxon>
    </lineage>
</organism>
<name>A0A537L8I9_9BACT</name>
<dbReference type="PROSITE" id="PS50893">
    <property type="entry name" value="ABC_TRANSPORTER_2"/>
    <property type="match status" value="1"/>
</dbReference>
<evidence type="ECO:0000256" key="1">
    <source>
        <dbReference type="ARBA" id="ARBA00005417"/>
    </source>
</evidence>
<dbReference type="InterPro" id="IPR017871">
    <property type="entry name" value="ABC_transporter-like_CS"/>
</dbReference>